<sequence length="77" mass="8637">MMAGSSQHWCSPFLNIVCMSVIAITPMPEHISQSGKDAPNRTIDGAQEQPVRDRIIKTKLIAFAEWNLMYLVANFCI</sequence>
<keyword evidence="2" id="KW-1185">Reference proteome</keyword>
<dbReference type="PATRIC" id="fig|1453496.5.peg.3931"/>
<dbReference type="KEGG" id="hav:AT03_19110"/>
<dbReference type="AlphaFoldDB" id="A0A097R6F9"/>
<dbReference type="EMBL" id="CP009706">
    <property type="protein sequence ID" value="AIU74297.1"/>
    <property type="molecule type" value="Genomic_DNA"/>
</dbReference>
<evidence type="ECO:0000313" key="2">
    <source>
        <dbReference type="Proteomes" id="UP000029986"/>
    </source>
</evidence>
<name>A0A097R6F9_HAFAL</name>
<proteinExistence type="predicted"/>
<evidence type="ECO:0000313" key="1">
    <source>
        <dbReference type="EMBL" id="AIU74297.1"/>
    </source>
</evidence>
<dbReference type="HOGENOM" id="CLU_2633149_0_0_6"/>
<protein>
    <submittedName>
        <fullName evidence="1">Uncharacterized protein</fullName>
    </submittedName>
</protein>
<accession>A0A097R6F9</accession>
<reference evidence="1 2" key="1">
    <citation type="journal article" date="2014" name="Gut Pathog.">
        <title>Gene clusters of Hafnia alvei strain FB1 important in survival and pathogenesis: a draft genome perspective.</title>
        <authorList>
            <person name="Tan J.Y."/>
            <person name="Yin W.F."/>
            <person name="Chan K.G."/>
        </authorList>
    </citation>
    <scope>NUCLEOTIDE SEQUENCE [LARGE SCALE GENOMIC DNA]</scope>
    <source>
        <strain evidence="1 2">FB1</strain>
    </source>
</reference>
<dbReference type="Proteomes" id="UP000029986">
    <property type="component" value="Chromosome"/>
</dbReference>
<gene>
    <name evidence="1" type="ORF">AT03_19110</name>
</gene>
<organism evidence="1 2">
    <name type="scientific">Hafnia alvei FB1</name>
    <dbReference type="NCBI Taxonomy" id="1453496"/>
    <lineage>
        <taxon>Bacteria</taxon>
        <taxon>Pseudomonadati</taxon>
        <taxon>Pseudomonadota</taxon>
        <taxon>Gammaproteobacteria</taxon>
        <taxon>Enterobacterales</taxon>
        <taxon>Hafniaceae</taxon>
        <taxon>Hafnia</taxon>
    </lineage>
</organism>